<dbReference type="KEGG" id="pnl:PNK_0917"/>
<dbReference type="PATRIC" id="fig|389348.3.peg.1008"/>
<dbReference type="AlphaFoldDB" id="A0A0U5JAT4"/>
<name>A0A0U5JAT4_9BACT</name>
<proteinExistence type="predicted"/>
<protein>
    <submittedName>
        <fullName evidence="1">Uncharacterized protein</fullName>
    </submittedName>
</protein>
<keyword evidence="2" id="KW-1185">Reference proteome</keyword>
<gene>
    <name evidence="1" type="ORF">PNK_0917</name>
</gene>
<accession>A0A0U5JAT4</accession>
<evidence type="ECO:0000313" key="2">
    <source>
        <dbReference type="Proteomes" id="UP000069902"/>
    </source>
</evidence>
<dbReference type="EMBL" id="LN879502">
    <property type="protein sequence ID" value="CUI16542.1"/>
    <property type="molecule type" value="Genomic_DNA"/>
</dbReference>
<dbReference type="InParanoid" id="A0A0U5JAT4"/>
<organism evidence="1 2">
    <name type="scientific">Candidatus Protochlamydia naegleriophila</name>
    <dbReference type="NCBI Taxonomy" id="389348"/>
    <lineage>
        <taxon>Bacteria</taxon>
        <taxon>Pseudomonadati</taxon>
        <taxon>Chlamydiota</taxon>
        <taxon>Chlamydiia</taxon>
        <taxon>Parachlamydiales</taxon>
        <taxon>Parachlamydiaceae</taxon>
        <taxon>Candidatus Protochlamydia</taxon>
    </lineage>
</organism>
<sequence length="274" mass="31301">MRLGKNGLICIFFFSLLPILGWTVEYRPWIGNYLEFEWNSTLRFQAFQDLAAGSHRFPYASHDFFLTTSLALAAKPDFSLDVEATAARTRRQSGSIDQIRLNGRIVWLDDIVGDPVTLTTGAGFIQAFDWSLKDKSSFHHGRSEAEIFLSVGKEWAQGDQWISRAWAMAALGSAARGSPWMRYDMAYAQRIKQCHEFEFFVHTLWGLGSKQLHRSHFHGYGAIDHQSIDLGCRYTYLIQFFGSASIEYAKRVYARNFPVQAHQISLSLLYTFGL</sequence>
<evidence type="ECO:0000313" key="1">
    <source>
        <dbReference type="EMBL" id="CUI16542.1"/>
    </source>
</evidence>
<dbReference type="RefSeq" id="WP_059060567.1">
    <property type="nucleotide sequence ID" value="NZ_LN879502.1"/>
</dbReference>
<dbReference type="Proteomes" id="UP000069902">
    <property type="component" value="Chromosome cPNK"/>
</dbReference>
<reference evidence="2" key="1">
    <citation type="submission" date="2015-09" db="EMBL/GenBank/DDBJ databases">
        <authorList>
            <person name="Bertelli C."/>
        </authorList>
    </citation>
    <scope>NUCLEOTIDE SEQUENCE [LARGE SCALE GENOMIC DNA]</scope>
    <source>
        <strain evidence="2">KNic</strain>
    </source>
</reference>
<dbReference type="STRING" id="389348.PNK_0917"/>